<protein>
    <recommendedName>
        <fullName evidence="4">Lipoprotein</fullName>
    </recommendedName>
</protein>
<proteinExistence type="predicted"/>
<comment type="caution">
    <text evidence="2">The sequence shown here is derived from an EMBL/GenBank/DDBJ whole genome shotgun (WGS) entry which is preliminary data.</text>
</comment>
<sequence length="115" mass="12448">MKRPAIAFCATILAFGLTGCVRTSDGSIEPKYVPEVKSVGHVPVVALKPNRQDPQEIFPRRPASAPPPALVSAPERSVRRPPARRAVSVQPRTATVSCHQVEGVGVGRRVRMDCR</sequence>
<name>A0ABS0SGD0_9HYPH</name>
<feature type="region of interest" description="Disordered" evidence="1">
    <location>
        <begin position="50"/>
        <end position="91"/>
    </location>
</feature>
<dbReference type="RefSeq" id="WP_198477900.1">
    <property type="nucleotide sequence ID" value="NZ_JADGMQ010000015.1"/>
</dbReference>
<organism evidence="2 3">
    <name type="scientific">Aquamicrobium zhengzhouense</name>
    <dbReference type="NCBI Taxonomy" id="2781738"/>
    <lineage>
        <taxon>Bacteria</taxon>
        <taxon>Pseudomonadati</taxon>
        <taxon>Pseudomonadota</taxon>
        <taxon>Alphaproteobacteria</taxon>
        <taxon>Hyphomicrobiales</taxon>
        <taxon>Phyllobacteriaceae</taxon>
        <taxon>Aquamicrobium</taxon>
    </lineage>
</organism>
<keyword evidence="3" id="KW-1185">Reference proteome</keyword>
<evidence type="ECO:0000313" key="3">
    <source>
        <dbReference type="Proteomes" id="UP000601789"/>
    </source>
</evidence>
<evidence type="ECO:0000313" key="2">
    <source>
        <dbReference type="EMBL" id="MBI1622365.1"/>
    </source>
</evidence>
<evidence type="ECO:0008006" key="4">
    <source>
        <dbReference type="Google" id="ProtNLM"/>
    </source>
</evidence>
<dbReference type="PROSITE" id="PS51257">
    <property type="entry name" value="PROKAR_LIPOPROTEIN"/>
    <property type="match status" value="1"/>
</dbReference>
<gene>
    <name evidence="2" type="ORF">IOD40_17020</name>
</gene>
<dbReference type="EMBL" id="JADGMQ010000015">
    <property type="protein sequence ID" value="MBI1622365.1"/>
    <property type="molecule type" value="Genomic_DNA"/>
</dbReference>
<evidence type="ECO:0000256" key="1">
    <source>
        <dbReference type="SAM" id="MobiDB-lite"/>
    </source>
</evidence>
<reference evidence="2 3" key="1">
    <citation type="submission" date="2020-10" db="EMBL/GenBank/DDBJ databases">
        <title>Aquamicrobium zhengzhouensis sp. nov., a exopolysaccharide producing bacterium isolated from farmland soil.</title>
        <authorList>
            <person name="Wang X."/>
        </authorList>
    </citation>
    <scope>NUCLEOTIDE SEQUENCE [LARGE SCALE GENOMIC DNA]</scope>
    <source>
        <strain evidence="3">cd-1</strain>
    </source>
</reference>
<accession>A0ABS0SGD0</accession>
<dbReference type="Proteomes" id="UP000601789">
    <property type="component" value="Unassembled WGS sequence"/>
</dbReference>